<proteinExistence type="predicted"/>
<name>J3NXC2_GAET3</name>
<dbReference type="Pfam" id="PF26534">
    <property type="entry name" value="NTF2_7"/>
    <property type="match status" value="1"/>
</dbReference>
<reference evidence="4" key="4">
    <citation type="journal article" date="2015" name="G3 (Bethesda)">
        <title>Genome sequences of three phytopathogenic species of the Magnaporthaceae family of fungi.</title>
        <authorList>
            <person name="Okagaki L.H."/>
            <person name="Nunes C.C."/>
            <person name="Sailsbery J."/>
            <person name="Clay B."/>
            <person name="Brown D."/>
            <person name="John T."/>
            <person name="Oh Y."/>
            <person name="Young N."/>
            <person name="Fitzgerald M."/>
            <person name="Haas B.J."/>
            <person name="Zeng Q."/>
            <person name="Young S."/>
            <person name="Adiconis X."/>
            <person name="Fan L."/>
            <person name="Levin J.Z."/>
            <person name="Mitchell T.K."/>
            <person name="Okubara P.A."/>
            <person name="Farman M.L."/>
            <person name="Kohn L.M."/>
            <person name="Birren B."/>
            <person name="Ma L.-J."/>
            <person name="Dean R.A."/>
        </authorList>
    </citation>
    <scope>NUCLEOTIDE SEQUENCE</scope>
    <source>
        <strain evidence="4">R3-111a-1</strain>
    </source>
</reference>
<gene>
    <name evidence="4" type="primary">20346387</name>
    <name evidence="3" type="ORF">GGTG_05929</name>
</gene>
<dbReference type="EMBL" id="GL385397">
    <property type="protein sequence ID" value="EJT76004.1"/>
    <property type="molecule type" value="Genomic_DNA"/>
</dbReference>
<reference evidence="4" key="5">
    <citation type="submission" date="2018-04" db="UniProtKB">
        <authorList>
            <consortium name="EnsemblFungi"/>
        </authorList>
    </citation>
    <scope>IDENTIFICATION</scope>
    <source>
        <strain evidence="4">R3-111a-1</strain>
    </source>
</reference>
<feature type="signal peptide" evidence="1">
    <location>
        <begin position="1"/>
        <end position="24"/>
    </location>
</feature>
<dbReference type="STRING" id="644352.J3NXC2"/>
<dbReference type="eggNOG" id="ENOG502QRA1">
    <property type="taxonomic scope" value="Eukaryota"/>
</dbReference>
<keyword evidence="5" id="KW-1185">Reference proteome</keyword>
<dbReference type="InterPro" id="IPR058645">
    <property type="entry name" value="NTF2-like_dom_7"/>
</dbReference>
<dbReference type="GeneID" id="20346387"/>
<dbReference type="AlphaFoldDB" id="J3NXC2"/>
<protein>
    <recommendedName>
        <fullName evidence="2">NTF2-like domain-containing protein</fullName>
    </recommendedName>
</protein>
<reference evidence="5" key="1">
    <citation type="submission" date="2010-07" db="EMBL/GenBank/DDBJ databases">
        <title>The genome sequence of Gaeumannomyces graminis var. tritici strain R3-111a-1.</title>
        <authorList>
            <consortium name="The Broad Institute Genome Sequencing Platform"/>
            <person name="Ma L.-J."/>
            <person name="Dead R."/>
            <person name="Young S."/>
            <person name="Zeng Q."/>
            <person name="Koehrsen M."/>
            <person name="Alvarado L."/>
            <person name="Berlin A."/>
            <person name="Chapman S.B."/>
            <person name="Chen Z."/>
            <person name="Freedman E."/>
            <person name="Gellesch M."/>
            <person name="Goldberg J."/>
            <person name="Griggs A."/>
            <person name="Gujja S."/>
            <person name="Heilman E.R."/>
            <person name="Heiman D."/>
            <person name="Hepburn T."/>
            <person name="Howarth C."/>
            <person name="Jen D."/>
            <person name="Larson L."/>
            <person name="Mehta T."/>
            <person name="Neiman D."/>
            <person name="Pearson M."/>
            <person name="Roberts A."/>
            <person name="Saif S."/>
            <person name="Shea T."/>
            <person name="Shenoy N."/>
            <person name="Sisk P."/>
            <person name="Stolte C."/>
            <person name="Sykes S."/>
            <person name="Walk T."/>
            <person name="White J."/>
            <person name="Yandava C."/>
            <person name="Haas B."/>
            <person name="Nusbaum C."/>
            <person name="Birren B."/>
        </authorList>
    </citation>
    <scope>NUCLEOTIDE SEQUENCE [LARGE SCALE GENOMIC DNA]</scope>
    <source>
        <strain evidence="5">R3-111a-1</strain>
    </source>
</reference>
<dbReference type="VEuPathDB" id="FungiDB:GGTG_05929"/>
<dbReference type="EnsemblFungi" id="EJT76004">
    <property type="protein sequence ID" value="EJT76004"/>
    <property type="gene ID" value="GGTG_05929"/>
</dbReference>
<evidence type="ECO:0000313" key="5">
    <source>
        <dbReference type="Proteomes" id="UP000006039"/>
    </source>
</evidence>
<feature type="chain" id="PRO_5015094629" description="NTF2-like domain-containing protein" evidence="1">
    <location>
        <begin position="25"/>
        <end position="194"/>
    </location>
</feature>
<accession>J3NXC2</accession>
<evidence type="ECO:0000256" key="1">
    <source>
        <dbReference type="SAM" id="SignalP"/>
    </source>
</evidence>
<dbReference type="RefSeq" id="XP_009222004.1">
    <property type="nucleotide sequence ID" value="XM_009223740.1"/>
</dbReference>
<dbReference type="HOGENOM" id="CLU_096573_1_0_1"/>
<organism evidence="3">
    <name type="scientific">Gaeumannomyces tritici (strain R3-111a-1)</name>
    <name type="common">Wheat and barley take-all root rot fungus</name>
    <name type="synonym">Gaeumannomyces graminis var. tritici</name>
    <dbReference type="NCBI Taxonomy" id="644352"/>
    <lineage>
        <taxon>Eukaryota</taxon>
        <taxon>Fungi</taxon>
        <taxon>Dikarya</taxon>
        <taxon>Ascomycota</taxon>
        <taxon>Pezizomycotina</taxon>
        <taxon>Sordariomycetes</taxon>
        <taxon>Sordariomycetidae</taxon>
        <taxon>Magnaporthales</taxon>
        <taxon>Magnaporthaceae</taxon>
        <taxon>Gaeumannomyces</taxon>
    </lineage>
</organism>
<dbReference type="Proteomes" id="UP000006039">
    <property type="component" value="Unassembled WGS sequence"/>
</dbReference>
<evidence type="ECO:0000313" key="4">
    <source>
        <dbReference type="EnsemblFungi" id="EJT76004"/>
    </source>
</evidence>
<evidence type="ECO:0000259" key="2">
    <source>
        <dbReference type="Pfam" id="PF26534"/>
    </source>
</evidence>
<reference evidence="3" key="3">
    <citation type="submission" date="2010-09" db="EMBL/GenBank/DDBJ databases">
        <title>Annotation of Gaeumannomyces graminis var. tritici R3-111a-1.</title>
        <authorList>
            <consortium name="The Broad Institute Genome Sequencing Platform"/>
            <person name="Ma L.-J."/>
            <person name="Dead R."/>
            <person name="Young S.K."/>
            <person name="Zeng Q."/>
            <person name="Gargeya S."/>
            <person name="Fitzgerald M."/>
            <person name="Haas B."/>
            <person name="Abouelleil A."/>
            <person name="Alvarado L."/>
            <person name="Arachchi H.M."/>
            <person name="Berlin A."/>
            <person name="Brown A."/>
            <person name="Chapman S.B."/>
            <person name="Chen Z."/>
            <person name="Dunbar C."/>
            <person name="Freedman E."/>
            <person name="Gearin G."/>
            <person name="Gellesch M."/>
            <person name="Goldberg J."/>
            <person name="Griggs A."/>
            <person name="Gujja S."/>
            <person name="Heiman D."/>
            <person name="Howarth C."/>
            <person name="Larson L."/>
            <person name="Lui A."/>
            <person name="MacDonald P.J.P."/>
            <person name="Mehta T."/>
            <person name="Montmayeur A."/>
            <person name="Murphy C."/>
            <person name="Neiman D."/>
            <person name="Pearson M."/>
            <person name="Priest M."/>
            <person name="Roberts A."/>
            <person name="Saif S."/>
            <person name="Shea T."/>
            <person name="Shenoy N."/>
            <person name="Sisk P."/>
            <person name="Stolte C."/>
            <person name="Sykes S."/>
            <person name="Yandava C."/>
            <person name="Wortman J."/>
            <person name="Nusbaum C."/>
            <person name="Birren B."/>
        </authorList>
    </citation>
    <scope>NUCLEOTIDE SEQUENCE</scope>
    <source>
        <strain evidence="3">R3-111a-1</strain>
    </source>
</reference>
<keyword evidence="1" id="KW-0732">Signal</keyword>
<dbReference type="OrthoDB" id="5596743at2759"/>
<feature type="domain" description="NTF2-like" evidence="2">
    <location>
        <begin position="39"/>
        <end position="173"/>
    </location>
</feature>
<sequence length="194" mass="21322">MLFALPCLALAALGVVALPSKSDADYTSVFHRTKGGSPKCMTHKEGVAAVEIYRKLIAEWKPELATHVSESFVDYSDSINTFVHQPLGGPTFPTKAIFVASQNAQPHFPITILSIDSQKCNTVSFQWKAAFGQANLPSKGLTALQMVWEENQWKVKRIDVEFNSLIWLLNMGGSYTWEGKTYTATSPDAGVVPK</sequence>
<evidence type="ECO:0000313" key="3">
    <source>
        <dbReference type="EMBL" id="EJT76004.1"/>
    </source>
</evidence>
<reference evidence="3" key="2">
    <citation type="submission" date="2010-07" db="EMBL/GenBank/DDBJ databases">
        <authorList>
            <consortium name="The Broad Institute Genome Sequencing Platform"/>
            <consortium name="Broad Institute Genome Sequencing Center for Infectious Disease"/>
            <person name="Ma L.-J."/>
            <person name="Dead R."/>
            <person name="Young S."/>
            <person name="Zeng Q."/>
            <person name="Koehrsen M."/>
            <person name="Alvarado L."/>
            <person name="Berlin A."/>
            <person name="Chapman S.B."/>
            <person name="Chen Z."/>
            <person name="Freedman E."/>
            <person name="Gellesch M."/>
            <person name="Goldberg J."/>
            <person name="Griggs A."/>
            <person name="Gujja S."/>
            <person name="Heilman E.R."/>
            <person name="Heiman D."/>
            <person name="Hepburn T."/>
            <person name="Howarth C."/>
            <person name="Jen D."/>
            <person name="Larson L."/>
            <person name="Mehta T."/>
            <person name="Neiman D."/>
            <person name="Pearson M."/>
            <person name="Roberts A."/>
            <person name="Saif S."/>
            <person name="Shea T."/>
            <person name="Shenoy N."/>
            <person name="Sisk P."/>
            <person name="Stolte C."/>
            <person name="Sykes S."/>
            <person name="Walk T."/>
            <person name="White J."/>
            <person name="Yandava C."/>
            <person name="Haas B."/>
            <person name="Nusbaum C."/>
            <person name="Birren B."/>
        </authorList>
    </citation>
    <scope>NUCLEOTIDE SEQUENCE</scope>
    <source>
        <strain evidence="3">R3-111a-1</strain>
    </source>
</reference>